<dbReference type="Proteomes" id="UP001158598">
    <property type="component" value="Chromosome"/>
</dbReference>
<sequence>MPAPCCAEARRGLYASLPGCHVVTCLPPVQPHEGGRGIDHHGEENPFFERHRRRVIVYQYDAGESGGYDDGVIEHRRT</sequence>
<proteinExistence type="predicted"/>
<organism evidence="1 2">
    <name type="scientific">Methylococcus capsulatus</name>
    <dbReference type="NCBI Taxonomy" id="414"/>
    <lineage>
        <taxon>Bacteria</taxon>
        <taxon>Pseudomonadati</taxon>
        <taxon>Pseudomonadota</taxon>
        <taxon>Gammaproteobacteria</taxon>
        <taxon>Methylococcales</taxon>
        <taxon>Methylococcaceae</taxon>
        <taxon>Methylococcus</taxon>
    </lineage>
</organism>
<name>A0AA35V249_METCP</name>
<dbReference type="AlphaFoldDB" id="A0AA35V249"/>
<dbReference type="EMBL" id="OX458332">
    <property type="protein sequence ID" value="CAI8753833.1"/>
    <property type="molecule type" value="Genomic_DNA"/>
</dbReference>
<protein>
    <submittedName>
        <fullName evidence="1">Uncharacterized protein</fullName>
    </submittedName>
</protein>
<evidence type="ECO:0000313" key="1">
    <source>
        <dbReference type="EMBL" id="CAI8753833.1"/>
    </source>
</evidence>
<evidence type="ECO:0000313" key="2">
    <source>
        <dbReference type="Proteomes" id="UP001158598"/>
    </source>
</evidence>
<accession>A0AA35V249</accession>
<gene>
    <name evidence="1" type="ORF">MCNOR_0705</name>
</gene>
<reference evidence="1" key="1">
    <citation type="submission" date="2023-03" db="EMBL/GenBank/DDBJ databases">
        <authorList>
            <person name="Pearce D."/>
        </authorList>
    </citation>
    <scope>NUCLEOTIDE SEQUENCE</scope>
    <source>
        <strain evidence="1">Mc</strain>
    </source>
</reference>